<dbReference type="Proteomes" id="UP000054248">
    <property type="component" value="Unassembled WGS sequence"/>
</dbReference>
<dbReference type="PRINTS" id="PR00625">
    <property type="entry name" value="JDOMAIN"/>
</dbReference>
<proteinExistence type="predicted"/>
<gene>
    <name evidence="2" type="ORF">M407DRAFT_42253</name>
</gene>
<feature type="non-terminal residue" evidence="2">
    <location>
        <position position="212"/>
    </location>
</feature>
<organism evidence="2 3">
    <name type="scientific">Tulasnella calospora MUT 4182</name>
    <dbReference type="NCBI Taxonomy" id="1051891"/>
    <lineage>
        <taxon>Eukaryota</taxon>
        <taxon>Fungi</taxon>
        <taxon>Dikarya</taxon>
        <taxon>Basidiomycota</taxon>
        <taxon>Agaricomycotina</taxon>
        <taxon>Agaricomycetes</taxon>
        <taxon>Cantharellales</taxon>
        <taxon>Tulasnellaceae</taxon>
        <taxon>Tulasnella</taxon>
    </lineage>
</organism>
<dbReference type="InterPro" id="IPR018253">
    <property type="entry name" value="DnaJ_domain_CS"/>
</dbReference>
<dbReference type="SUPFAM" id="SSF46565">
    <property type="entry name" value="Chaperone J-domain"/>
    <property type="match status" value="1"/>
</dbReference>
<feature type="domain" description="J" evidence="1">
    <location>
        <begin position="21"/>
        <end position="95"/>
    </location>
</feature>
<dbReference type="HOGENOM" id="CLU_009539_3_1_1"/>
<dbReference type="InterPro" id="IPR051964">
    <property type="entry name" value="Chaperone_stress_response"/>
</dbReference>
<evidence type="ECO:0000313" key="3">
    <source>
        <dbReference type="Proteomes" id="UP000054248"/>
    </source>
</evidence>
<dbReference type="PROSITE" id="PS50076">
    <property type="entry name" value="DNAJ_2"/>
    <property type="match status" value="1"/>
</dbReference>
<reference evidence="2 3" key="1">
    <citation type="submission" date="2014-04" db="EMBL/GenBank/DDBJ databases">
        <authorList>
            <consortium name="DOE Joint Genome Institute"/>
            <person name="Kuo A."/>
            <person name="Girlanda M."/>
            <person name="Perotto S."/>
            <person name="Kohler A."/>
            <person name="Nagy L.G."/>
            <person name="Floudas D."/>
            <person name="Copeland A."/>
            <person name="Barry K.W."/>
            <person name="Cichocki N."/>
            <person name="Veneault-Fourrey C."/>
            <person name="LaButti K."/>
            <person name="Lindquist E.A."/>
            <person name="Lipzen A."/>
            <person name="Lundell T."/>
            <person name="Morin E."/>
            <person name="Murat C."/>
            <person name="Sun H."/>
            <person name="Tunlid A."/>
            <person name="Henrissat B."/>
            <person name="Grigoriev I.V."/>
            <person name="Hibbett D.S."/>
            <person name="Martin F."/>
            <person name="Nordberg H.P."/>
            <person name="Cantor M.N."/>
            <person name="Hua S.X."/>
        </authorList>
    </citation>
    <scope>NUCLEOTIDE SEQUENCE [LARGE SCALE GENOMIC DNA]</scope>
    <source>
        <strain evidence="2 3">MUT 4182</strain>
    </source>
</reference>
<dbReference type="PANTHER" id="PTHR44029">
    <property type="entry name" value="DNAJ HOMOLOG SUBFAMILY C MEMBER 21"/>
    <property type="match status" value="1"/>
</dbReference>
<dbReference type="EMBL" id="KN822943">
    <property type="protein sequence ID" value="KIO34250.1"/>
    <property type="molecule type" value="Genomic_DNA"/>
</dbReference>
<keyword evidence="3" id="KW-1185">Reference proteome</keyword>
<dbReference type="Pfam" id="PF00226">
    <property type="entry name" value="DnaJ"/>
    <property type="match status" value="1"/>
</dbReference>
<dbReference type="InterPro" id="IPR036869">
    <property type="entry name" value="J_dom_sf"/>
</dbReference>
<dbReference type="AlphaFoldDB" id="A0A0C3QMM7"/>
<accession>A0A0C3QMM7</accession>
<dbReference type="PANTHER" id="PTHR44029:SF1">
    <property type="entry name" value="DNAJ HOMOLOG SUBFAMILY C MEMBER 21"/>
    <property type="match status" value="1"/>
</dbReference>
<protein>
    <recommendedName>
        <fullName evidence="1">J domain-containing protein</fullName>
    </recommendedName>
</protein>
<evidence type="ECO:0000259" key="1">
    <source>
        <dbReference type="PROSITE" id="PS50076"/>
    </source>
</evidence>
<dbReference type="GO" id="GO:0005737">
    <property type="term" value="C:cytoplasm"/>
    <property type="evidence" value="ECO:0007669"/>
    <property type="project" value="TreeGrafter"/>
</dbReference>
<dbReference type="SMART" id="SM00271">
    <property type="entry name" value="DnaJ"/>
    <property type="match status" value="1"/>
</dbReference>
<dbReference type="InterPro" id="IPR001623">
    <property type="entry name" value="DnaJ_domain"/>
</dbReference>
<evidence type="ECO:0000313" key="2">
    <source>
        <dbReference type="EMBL" id="KIO34250.1"/>
    </source>
</evidence>
<sequence>MGAQGSKAGQTESTNQETAVDYYTLLEVSEDATQDEIRKSFRRLALIHHPDKAWHLPHPTNPNDIEAATQKFATLQQAYEVLSDEQERAWYDSHRASLAPEPDAEAVFEDIRKGAPPPGRRRMNDPGLQAKHIMRFMDASIWKAMDDSDSGFFTIYRNLFTRLAYEENNFNEHPVDYPSFGTSSWTWTGSGPQPDSRSPPEAARKFYNSWLS</sequence>
<dbReference type="STRING" id="1051891.A0A0C3QMM7"/>
<dbReference type="Gene3D" id="1.10.287.110">
    <property type="entry name" value="DnaJ domain"/>
    <property type="match status" value="1"/>
</dbReference>
<name>A0A0C3QMM7_9AGAM</name>
<reference evidence="3" key="2">
    <citation type="submission" date="2015-01" db="EMBL/GenBank/DDBJ databases">
        <title>Evolutionary Origins and Diversification of the Mycorrhizal Mutualists.</title>
        <authorList>
            <consortium name="DOE Joint Genome Institute"/>
            <consortium name="Mycorrhizal Genomics Consortium"/>
            <person name="Kohler A."/>
            <person name="Kuo A."/>
            <person name="Nagy L.G."/>
            <person name="Floudas D."/>
            <person name="Copeland A."/>
            <person name="Barry K.W."/>
            <person name="Cichocki N."/>
            <person name="Veneault-Fourrey C."/>
            <person name="LaButti K."/>
            <person name="Lindquist E.A."/>
            <person name="Lipzen A."/>
            <person name="Lundell T."/>
            <person name="Morin E."/>
            <person name="Murat C."/>
            <person name="Riley R."/>
            <person name="Ohm R."/>
            <person name="Sun H."/>
            <person name="Tunlid A."/>
            <person name="Henrissat B."/>
            <person name="Grigoriev I.V."/>
            <person name="Hibbett D.S."/>
            <person name="Martin F."/>
        </authorList>
    </citation>
    <scope>NUCLEOTIDE SEQUENCE [LARGE SCALE GENOMIC DNA]</scope>
    <source>
        <strain evidence="3">MUT 4182</strain>
    </source>
</reference>
<dbReference type="OrthoDB" id="5894at2759"/>
<dbReference type="PROSITE" id="PS00636">
    <property type="entry name" value="DNAJ_1"/>
    <property type="match status" value="1"/>
</dbReference>
<dbReference type="CDD" id="cd06257">
    <property type="entry name" value="DnaJ"/>
    <property type="match status" value="1"/>
</dbReference>